<dbReference type="Gene3D" id="3.30.420.10">
    <property type="entry name" value="Ribonuclease H-like superfamily/Ribonuclease H"/>
    <property type="match status" value="1"/>
</dbReference>
<dbReference type="FunFam" id="3.30.420.10:FF:000026">
    <property type="entry name" value="DNA polymerase I"/>
    <property type="match status" value="1"/>
</dbReference>
<dbReference type="SMART" id="SM00482">
    <property type="entry name" value="POLAc"/>
    <property type="match status" value="1"/>
</dbReference>
<comment type="catalytic activity">
    <reaction evidence="12">
        <text>DNA(n) + a 2'-deoxyribonucleoside 5'-triphosphate = DNA(n+1) + diphosphate</text>
        <dbReference type="Rhea" id="RHEA:22508"/>
        <dbReference type="Rhea" id="RHEA-COMP:17339"/>
        <dbReference type="Rhea" id="RHEA-COMP:17340"/>
        <dbReference type="ChEBI" id="CHEBI:33019"/>
        <dbReference type="ChEBI" id="CHEBI:61560"/>
        <dbReference type="ChEBI" id="CHEBI:173112"/>
        <dbReference type="EC" id="2.7.7.7"/>
    </reaction>
</comment>
<evidence type="ECO:0000259" key="14">
    <source>
        <dbReference type="SMART" id="SM00482"/>
    </source>
</evidence>
<keyword evidence="15" id="KW-0269">Exonuclease</keyword>
<dbReference type="STRING" id="28176.CF66_1032"/>
<dbReference type="Pfam" id="PF00476">
    <property type="entry name" value="DNA_pol_A"/>
    <property type="match status" value="1"/>
</dbReference>
<keyword evidence="7" id="KW-0235">DNA replication</keyword>
<evidence type="ECO:0000313" key="16">
    <source>
        <dbReference type="Proteomes" id="UP000053688"/>
    </source>
</evidence>
<dbReference type="SUPFAM" id="SSF56672">
    <property type="entry name" value="DNA/RNA polymerases"/>
    <property type="match status" value="1"/>
</dbReference>
<evidence type="ECO:0000256" key="9">
    <source>
        <dbReference type="ARBA" id="ARBA00022932"/>
    </source>
</evidence>
<dbReference type="FunFam" id="1.20.1060.10:FF:000001">
    <property type="entry name" value="DNA polymerase I"/>
    <property type="match status" value="1"/>
</dbReference>
<dbReference type="GO" id="GO:0006261">
    <property type="term" value="P:DNA-templated DNA replication"/>
    <property type="evidence" value="ECO:0007669"/>
    <property type="project" value="InterPro"/>
</dbReference>
<dbReference type="FunFam" id="1.10.150.20:FF:000002">
    <property type="entry name" value="DNA polymerase I"/>
    <property type="match status" value="1"/>
</dbReference>
<evidence type="ECO:0000313" key="15">
    <source>
        <dbReference type="EMBL" id="EPE38021.1"/>
    </source>
</evidence>
<dbReference type="Gene3D" id="3.30.70.370">
    <property type="match status" value="1"/>
</dbReference>
<keyword evidence="9" id="KW-0239">DNA-directed DNA polymerase</keyword>
<evidence type="ECO:0000256" key="5">
    <source>
        <dbReference type="ARBA" id="ARBA00022679"/>
    </source>
</evidence>
<keyword evidence="16" id="KW-1185">Reference proteome</keyword>
<dbReference type="InterPro" id="IPR001098">
    <property type="entry name" value="DNA-dir_DNA_pol_A_palm_dom"/>
</dbReference>
<dbReference type="PRINTS" id="PR00868">
    <property type="entry name" value="DNAPOLI"/>
</dbReference>
<keyword evidence="8" id="KW-0227">DNA damage</keyword>
<keyword evidence="15" id="KW-0378">Hydrolase</keyword>
<dbReference type="Proteomes" id="UP000053688">
    <property type="component" value="Unassembled WGS sequence"/>
</dbReference>
<sequence>MKKTNLSLPSHLETINKDDKYKIILAEQELIQWIEKLKAKKIFSIYTKTNHSNYMLANLIGISFAIEEKIAMYIPFAHDYQDAPKQLNYKWVLSKLKPLLEDPTRSKVGYNLKYDLHILARYGIQLRGIQHDIMIASHILNSTSRKNDIVSLAVDFLEHQCQCISLEKIARKGKQQFKFNQITLEETLPYSAKYADIILQLHNKIFKKIEHDSELKLIYKNIEIPLIFILFKMERTGVLIDDALLNLHSYKISNRLQELEFKIYKITNNRFNINSTKQLQTILFESMNFPIIKKTPSGKPSTSEEVLQELALYYPLPKLILEYRNLTKLKSNYIEKLPKMINMNTGRIHTSYHQVMTTTGRLSSSDPNLQNIPIRNKLGRRIRKAFIAKDNYKILSVDYSQIELRIMAHLSGDKNLLNAFQQGKDIHIATAAEILSVNAKKISNEQRYRAKAINFGLIYGISAFGLAKQLNISQYEAQQYINRYFKRYSGIFLYMENLRKIAYKQGFVETLFKRRIYLPEIKSKNKIRQKAAERSAINAPIQGTAADIIKKAMLLVSEWIEFKANDNVELLMQVHDELVFEVHKSILETAKNKIQKLMESAAKLNIPLLTKAKYGDDWDQAH</sequence>
<evidence type="ECO:0000256" key="11">
    <source>
        <dbReference type="ARBA" id="ARBA00023204"/>
    </source>
</evidence>
<dbReference type="InterPro" id="IPR036397">
    <property type="entry name" value="RNaseH_sf"/>
</dbReference>
<dbReference type="InterPro" id="IPR002298">
    <property type="entry name" value="DNA_polymerase_A"/>
</dbReference>
<gene>
    <name evidence="15" type="ORF">O1U_0484</name>
</gene>
<dbReference type="EMBL" id="AMSD01000001">
    <property type="protein sequence ID" value="EPE38021.1"/>
    <property type="molecule type" value="Genomic_DNA"/>
</dbReference>
<dbReference type="InterPro" id="IPR012337">
    <property type="entry name" value="RNaseH-like_sf"/>
</dbReference>
<feature type="domain" description="DNA-directed DNA polymerase family A palm" evidence="14">
    <location>
        <begin position="379"/>
        <end position="586"/>
    </location>
</feature>
<dbReference type="EC" id="2.7.7.7" evidence="3"/>
<dbReference type="CDD" id="cd08637">
    <property type="entry name" value="DNA_pol_A_pol_I_C"/>
    <property type="match status" value="1"/>
</dbReference>
<dbReference type="InterPro" id="IPR019760">
    <property type="entry name" value="DNA-dir_DNA_pol_A_CS"/>
</dbReference>
<dbReference type="GO" id="GO:0003677">
    <property type="term" value="F:DNA binding"/>
    <property type="evidence" value="ECO:0007669"/>
    <property type="project" value="UniProtKB-KW"/>
</dbReference>
<dbReference type="SUPFAM" id="SSF53098">
    <property type="entry name" value="Ribonuclease H-like"/>
    <property type="match status" value="1"/>
</dbReference>
<evidence type="ECO:0000256" key="2">
    <source>
        <dbReference type="ARBA" id="ARBA00011541"/>
    </source>
</evidence>
<organism evidence="15 16">
    <name type="scientific">Candidatus Photodesmus katoptron Akat1</name>
    <dbReference type="NCBI Taxonomy" id="1236703"/>
    <lineage>
        <taxon>Bacteria</taxon>
        <taxon>Pseudomonadati</taxon>
        <taxon>Pseudomonadota</taxon>
        <taxon>Gammaproteobacteria</taxon>
        <taxon>Vibrionales</taxon>
        <taxon>Vibrionaceae</taxon>
        <taxon>Candidatus Photodesmus</taxon>
    </lineage>
</organism>
<dbReference type="PROSITE" id="PS00447">
    <property type="entry name" value="DNA_POLYMERASE_A"/>
    <property type="match status" value="1"/>
</dbReference>
<evidence type="ECO:0000256" key="4">
    <source>
        <dbReference type="ARBA" id="ARBA00020311"/>
    </source>
</evidence>
<keyword evidence="10" id="KW-0238">DNA-binding</keyword>
<dbReference type="NCBIfam" id="NF004397">
    <property type="entry name" value="PRK05755.1"/>
    <property type="match status" value="1"/>
</dbReference>
<name>S3E1G4_9GAMM</name>
<comment type="caution">
    <text evidence="15">The sequence shown here is derived from an EMBL/GenBank/DDBJ whole genome shotgun (WGS) entry which is preliminary data.</text>
</comment>
<evidence type="ECO:0000256" key="3">
    <source>
        <dbReference type="ARBA" id="ARBA00012417"/>
    </source>
</evidence>
<evidence type="ECO:0000256" key="1">
    <source>
        <dbReference type="ARBA" id="ARBA00007705"/>
    </source>
</evidence>
<evidence type="ECO:0000259" key="13">
    <source>
        <dbReference type="SMART" id="SM00474"/>
    </source>
</evidence>
<dbReference type="CDD" id="cd06139">
    <property type="entry name" value="DNA_polA_I_Ecoli_like_exo"/>
    <property type="match status" value="1"/>
</dbReference>
<dbReference type="PANTHER" id="PTHR10133">
    <property type="entry name" value="DNA POLYMERASE I"/>
    <property type="match status" value="1"/>
</dbReference>
<dbReference type="AlphaFoldDB" id="S3E1G4"/>
<dbReference type="GO" id="GO:0003887">
    <property type="term" value="F:DNA-directed DNA polymerase activity"/>
    <property type="evidence" value="ECO:0007669"/>
    <property type="project" value="UniProtKB-KW"/>
</dbReference>
<dbReference type="InterPro" id="IPR043502">
    <property type="entry name" value="DNA/RNA_pol_sf"/>
</dbReference>
<dbReference type="Pfam" id="PF01612">
    <property type="entry name" value="DNA_pol_A_exo1"/>
    <property type="match status" value="1"/>
</dbReference>
<keyword evidence="6" id="KW-0548">Nucleotidyltransferase</keyword>
<keyword evidence="5" id="KW-0808">Transferase</keyword>
<comment type="similarity">
    <text evidence="1">Belongs to the DNA polymerase type-A family.</text>
</comment>
<dbReference type="SMART" id="SM00474">
    <property type="entry name" value="35EXOc"/>
    <property type="match status" value="1"/>
</dbReference>
<feature type="domain" description="3'-5' exonuclease" evidence="13">
    <location>
        <begin position="21"/>
        <end position="210"/>
    </location>
</feature>
<keyword evidence="11" id="KW-0234">DNA repair</keyword>
<protein>
    <recommendedName>
        <fullName evidence="4">DNA polymerase I</fullName>
        <ecNumber evidence="3">2.7.7.7</ecNumber>
    </recommendedName>
</protein>
<dbReference type="Gene3D" id="1.10.150.20">
    <property type="entry name" value="5' to 3' exonuclease, C-terminal subdomain"/>
    <property type="match status" value="1"/>
</dbReference>
<dbReference type="GO" id="GO:0006302">
    <property type="term" value="P:double-strand break repair"/>
    <property type="evidence" value="ECO:0007669"/>
    <property type="project" value="TreeGrafter"/>
</dbReference>
<proteinExistence type="inferred from homology"/>
<evidence type="ECO:0000256" key="8">
    <source>
        <dbReference type="ARBA" id="ARBA00022763"/>
    </source>
</evidence>
<dbReference type="PATRIC" id="fig|1236703.3.peg.485"/>
<dbReference type="PANTHER" id="PTHR10133:SF27">
    <property type="entry name" value="DNA POLYMERASE NU"/>
    <property type="match status" value="1"/>
</dbReference>
<accession>S3E1G4</accession>
<comment type="subunit">
    <text evidence="2">Single-chain monomer with multiple functions.</text>
</comment>
<reference evidence="15 16" key="1">
    <citation type="journal article" date="2014" name="Environ. Microbiol.">
        <title>Genomic signatures of obligate host dependence in the luminous bacterial symbiont of a vertebrate.</title>
        <authorList>
            <person name="Hendry T.A."/>
            <person name="de Wet J.R."/>
            <person name="Dunlap P.V."/>
        </authorList>
    </citation>
    <scope>NUCLEOTIDE SEQUENCE [LARGE SCALE GENOMIC DNA]</scope>
    <source>
        <strain evidence="15 16">Akat1</strain>
    </source>
</reference>
<dbReference type="InterPro" id="IPR002562">
    <property type="entry name" value="3'-5'_exonuclease_dom"/>
</dbReference>
<evidence type="ECO:0000256" key="7">
    <source>
        <dbReference type="ARBA" id="ARBA00022705"/>
    </source>
</evidence>
<dbReference type="Gene3D" id="1.20.1060.10">
    <property type="entry name" value="Taq DNA Polymerase, Chain T, domain 4"/>
    <property type="match status" value="1"/>
</dbReference>
<dbReference type="eggNOG" id="COG0749">
    <property type="taxonomic scope" value="Bacteria"/>
</dbReference>
<keyword evidence="15" id="KW-0540">Nuclease</keyword>
<evidence type="ECO:0000256" key="12">
    <source>
        <dbReference type="ARBA" id="ARBA00049244"/>
    </source>
</evidence>
<dbReference type="GO" id="GO:0008408">
    <property type="term" value="F:3'-5' exonuclease activity"/>
    <property type="evidence" value="ECO:0007669"/>
    <property type="project" value="InterPro"/>
</dbReference>
<evidence type="ECO:0000256" key="6">
    <source>
        <dbReference type="ARBA" id="ARBA00022695"/>
    </source>
</evidence>
<evidence type="ECO:0000256" key="10">
    <source>
        <dbReference type="ARBA" id="ARBA00023125"/>
    </source>
</evidence>